<dbReference type="SMART" id="SM00356">
    <property type="entry name" value="ZnF_C3H1"/>
    <property type="match status" value="1"/>
</dbReference>
<name>G0TVD2_TRYVY</name>
<gene>
    <name evidence="7" type="ORF">TVY486_0501070</name>
</gene>
<evidence type="ECO:0000259" key="6">
    <source>
        <dbReference type="PROSITE" id="PS50103"/>
    </source>
</evidence>
<dbReference type="InterPro" id="IPR000571">
    <property type="entry name" value="Znf_CCCH"/>
</dbReference>
<dbReference type="InterPro" id="IPR036855">
    <property type="entry name" value="Znf_CCCH_sf"/>
</dbReference>
<feature type="domain" description="C3H1-type" evidence="6">
    <location>
        <begin position="14"/>
        <end position="42"/>
    </location>
</feature>
<keyword evidence="2 4" id="KW-0863">Zinc-finger</keyword>
<dbReference type="GO" id="GO:0008270">
    <property type="term" value="F:zinc ion binding"/>
    <property type="evidence" value="ECO:0007669"/>
    <property type="project" value="UniProtKB-KW"/>
</dbReference>
<organism evidence="7">
    <name type="scientific">Trypanosoma vivax (strain Y486)</name>
    <dbReference type="NCBI Taxonomy" id="1055687"/>
    <lineage>
        <taxon>Eukaryota</taxon>
        <taxon>Discoba</taxon>
        <taxon>Euglenozoa</taxon>
        <taxon>Kinetoplastea</taxon>
        <taxon>Metakinetoplastina</taxon>
        <taxon>Trypanosomatida</taxon>
        <taxon>Trypanosomatidae</taxon>
        <taxon>Trypanosoma</taxon>
        <taxon>Duttonella</taxon>
    </lineage>
</organism>
<evidence type="ECO:0000256" key="2">
    <source>
        <dbReference type="ARBA" id="ARBA00022771"/>
    </source>
</evidence>
<keyword evidence="1 4" id="KW-0479">Metal-binding</keyword>
<keyword evidence="3 4" id="KW-0862">Zinc</keyword>
<evidence type="ECO:0000256" key="3">
    <source>
        <dbReference type="ARBA" id="ARBA00022833"/>
    </source>
</evidence>
<evidence type="ECO:0000256" key="4">
    <source>
        <dbReference type="PROSITE-ProRule" id="PRU00723"/>
    </source>
</evidence>
<protein>
    <recommendedName>
        <fullName evidence="6">C3H1-type domain-containing protein</fullName>
    </recommendedName>
</protein>
<evidence type="ECO:0000256" key="5">
    <source>
        <dbReference type="SAM" id="MobiDB-lite"/>
    </source>
</evidence>
<feature type="region of interest" description="Disordered" evidence="5">
    <location>
        <begin position="138"/>
        <end position="172"/>
    </location>
</feature>
<dbReference type="AlphaFoldDB" id="G0TVD2"/>
<feature type="compositionally biased region" description="Basic residues" evidence="5">
    <location>
        <begin position="154"/>
        <end position="169"/>
    </location>
</feature>
<dbReference type="PROSITE" id="PS50103">
    <property type="entry name" value="ZF_C3H1"/>
    <property type="match status" value="1"/>
</dbReference>
<dbReference type="VEuPathDB" id="TriTrypDB:TvY486_0501070"/>
<feature type="compositionally biased region" description="Basic and acidic residues" evidence="5">
    <location>
        <begin position="480"/>
        <end position="507"/>
    </location>
</feature>
<sequence>MTKNRKHDIVKTSKYKTSLCSFFVDQIGCPFGERCAFAHGEEELRSEEENLKHAEVVENTEHTEHAIESSKSSGVCSVKHDIRLGPSASNRDDEDNNVDVVSEACDVVTDGVQDGCVTEEKNVDIMFNKDNVVAGVSNAESSKPKGIKPPPRITKGRYPRQSRASRLKPGHYGGTFQPAAPQYIPFENNPFFDVVGVHGQFMHLPPGAVLVPYPGAAMPYVPMYGASVRASSETVFNGNAIRPDEAFGESLFTPSRAHDGGKAPVPVPFDFTVFDTSQNTYMSVSDCANSFPVSCARVGVEASGILESMSVPPGPSSLSPEDIWSDMTPKGSEPLIATLDKENDSCRIKETDQCQFGSFSTVGASEAHSYSQVNVDWQELRKLLEIGNDSTDETNQCVRRDDILEANDPLTYIGESHTQEEEENSSLLKVPAVGLVKTGVPSNDVSGKNVSNLSTATTERVVLLDAFKHGGLNSATSPCSKEENTNHSTEEAKPHDCDNSCGKKDKSNAVPPRCPNCRIYMRQLLQKRGPIVVNQFHSSCAASGHRLFLYCPELQVVASDACSKNVKDA</sequence>
<evidence type="ECO:0000256" key="1">
    <source>
        <dbReference type="ARBA" id="ARBA00022723"/>
    </source>
</evidence>
<dbReference type="GO" id="GO:0010468">
    <property type="term" value="P:regulation of gene expression"/>
    <property type="evidence" value="ECO:0007669"/>
    <property type="project" value="UniProtKB-ARBA"/>
</dbReference>
<dbReference type="SUPFAM" id="SSF90229">
    <property type="entry name" value="CCCH zinc finger"/>
    <property type="match status" value="1"/>
</dbReference>
<proteinExistence type="predicted"/>
<feature type="zinc finger region" description="C3H1-type" evidence="4">
    <location>
        <begin position="14"/>
        <end position="42"/>
    </location>
</feature>
<evidence type="ECO:0000313" key="7">
    <source>
        <dbReference type="EMBL" id="CCC47898.1"/>
    </source>
</evidence>
<dbReference type="FunFam" id="4.10.1000.10:FF:000003">
    <property type="entry name" value="Zinc finger CCCH domain-containing protein"/>
    <property type="match status" value="1"/>
</dbReference>
<dbReference type="Pfam" id="PF00642">
    <property type="entry name" value="zf-CCCH"/>
    <property type="match status" value="1"/>
</dbReference>
<dbReference type="Gene3D" id="4.10.1000.10">
    <property type="entry name" value="Zinc finger, CCCH-type"/>
    <property type="match status" value="1"/>
</dbReference>
<accession>G0TVD2</accession>
<reference evidence="7" key="1">
    <citation type="journal article" date="2012" name="Proc. Natl. Acad. Sci. U.S.A.">
        <title>Antigenic diversity is generated by distinct evolutionary mechanisms in African trypanosome species.</title>
        <authorList>
            <person name="Jackson A.P."/>
            <person name="Berry A."/>
            <person name="Aslett M."/>
            <person name="Allison H.C."/>
            <person name="Burton P."/>
            <person name="Vavrova-Anderson J."/>
            <person name="Brown R."/>
            <person name="Browne H."/>
            <person name="Corton N."/>
            <person name="Hauser H."/>
            <person name="Gamble J."/>
            <person name="Gilderthorp R."/>
            <person name="Marcello L."/>
            <person name="McQuillan J."/>
            <person name="Otto T.D."/>
            <person name="Quail M.A."/>
            <person name="Sanders M.J."/>
            <person name="van Tonder A."/>
            <person name="Ginger M.L."/>
            <person name="Field M.C."/>
            <person name="Barry J.D."/>
            <person name="Hertz-Fowler C."/>
            <person name="Berriman M."/>
        </authorList>
    </citation>
    <scope>NUCLEOTIDE SEQUENCE</scope>
    <source>
        <strain evidence="7">Y486</strain>
    </source>
</reference>
<dbReference type="GO" id="GO:0051252">
    <property type="term" value="P:regulation of RNA metabolic process"/>
    <property type="evidence" value="ECO:0007669"/>
    <property type="project" value="UniProtKB-ARBA"/>
</dbReference>
<dbReference type="EMBL" id="HE573021">
    <property type="protein sequence ID" value="CCC47898.1"/>
    <property type="molecule type" value="Genomic_DNA"/>
</dbReference>
<feature type="region of interest" description="Disordered" evidence="5">
    <location>
        <begin position="475"/>
        <end position="509"/>
    </location>
</feature>